<accession>A0A2H3CTJ5</accession>
<feature type="region of interest" description="Disordered" evidence="1">
    <location>
        <begin position="27"/>
        <end position="64"/>
    </location>
</feature>
<dbReference type="EMBL" id="KZ293684">
    <property type="protein sequence ID" value="PBK86389.1"/>
    <property type="molecule type" value="Genomic_DNA"/>
</dbReference>
<sequence length="64" mass="7092">MRGNSRHRKRRWDAVDTTANASFSFPLENIGPVAHSPPDGVHVSKSMVAWRDPESEPGADKYTA</sequence>
<evidence type="ECO:0000313" key="3">
    <source>
        <dbReference type="Proteomes" id="UP000217790"/>
    </source>
</evidence>
<name>A0A2H3CTJ5_ARMGA</name>
<reference evidence="3" key="1">
    <citation type="journal article" date="2017" name="Nat. Ecol. Evol.">
        <title>Genome expansion and lineage-specific genetic innovations in the forest pathogenic fungi Armillaria.</title>
        <authorList>
            <person name="Sipos G."/>
            <person name="Prasanna A.N."/>
            <person name="Walter M.C."/>
            <person name="O'Connor E."/>
            <person name="Balint B."/>
            <person name="Krizsan K."/>
            <person name="Kiss B."/>
            <person name="Hess J."/>
            <person name="Varga T."/>
            <person name="Slot J."/>
            <person name="Riley R."/>
            <person name="Boka B."/>
            <person name="Rigling D."/>
            <person name="Barry K."/>
            <person name="Lee J."/>
            <person name="Mihaltcheva S."/>
            <person name="LaButti K."/>
            <person name="Lipzen A."/>
            <person name="Waldron R."/>
            <person name="Moloney N.M."/>
            <person name="Sperisen C."/>
            <person name="Kredics L."/>
            <person name="Vagvoelgyi C."/>
            <person name="Patrignani A."/>
            <person name="Fitzpatrick D."/>
            <person name="Nagy I."/>
            <person name="Doyle S."/>
            <person name="Anderson J.B."/>
            <person name="Grigoriev I.V."/>
            <person name="Gueldener U."/>
            <person name="Muensterkoetter M."/>
            <person name="Nagy L.G."/>
        </authorList>
    </citation>
    <scope>NUCLEOTIDE SEQUENCE [LARGE SCALE GENOMIC DNA]</scope>
    <source>
        <strain evidence="3">Ar21-2</strain>
    </source>
</reference>
<proteinExistence type="predicted"/>
<evidence type="ECO:0000256" key="1">
    <source>
        <dbReference type="SAM" id="MobiDB-lite"/>
    </source>
</evidence>
<protein>
    <submittedName>
        <fullName evidence="2">Uncharacterized protein</fullName>
    </submittedName>
</protein>
<dbReference type="InParanoid" id="A0A2H3CTJ5"/>
<dbReference type="Proteomes" id="UP000217790">
    <property type="component" value="Unassembled WGS sequence"/>
</dbReference>
<gene>
    <name evidence="2" type="ORF">ARMGADRAFT_1017389</name>
</gene>
<keyword evidence="3" id="KW-1185">Reference proteome</keyword>
<evidence type="ECO:0000313" key="2">
    <source>
        <dbReference type="EMBL" id="PBK86389.1"/>
    </source>
</evidence>
<organism evidence="2 3">
    <name type="scientific">Armillaria gallica</name>
    <name type="common">Bulbous honey fungus</name>
    <name type="synonym">Armillaria bulbosa</name>
    <dbReference type="NCBI Taxonomy" id="47427"/>
    <lineage>
        <taxon>Eukaryota</taxon>
        <taxon>Fungi</taxon>
        <taxon>Dikarya</taxon>
        <taxon>Basidiomycota</taxon>
        <taxon>Agaricomycotina</taxon>
        <taxon>Agaricomycetes</taxon>
        <taxon>Agaricomycetidae</taxon>
        <taxon>Agaricales</taxon>
        <taxon>Marasmiineae</taxon>
        <taxon>Physalacriaceae</taxon>
        <taxon>Armillaria</taxon>
    </lineage>
</organism>
<dbReference type="AlphaFoldDB" id="A0A2H3CTJ5"/>